<dbReference type="EMBL" id="UINC01225234">
    <property type="protein sequence ID" value="SVE55211.1"/>
    <property type="molecule type" value="Genomic_DNA"/>
</dbReference>
<feature type="non-terminal residue" evidence="5">
    <location>
        <position position="1"/>
    </location>
</feature>
<dbReference type="AlphaFoldDB" id="A0A383EEQ4"/>
<organism evidence="5">
    <name type="scientific">marine metagenome</name>
    <dbReference type="NCBI Taxonomy" id="408172"/>
    <lineage>
        <taxon>unclassified sequences</taxon>
        <taxon>metagenomes</taxon>
        <taxon>ecological metagenomes</taxon>
    </lineage>
</organism>
<dbReference type="SMART" id="SM00560">
    <property type="entry name" value="LamGL"/>
    <property type="match status" value="1"/>
</dbReference>
<evidence type="ECO:0000259" key="4">
    <source>
        <dbReference type="SMART" id="SM00560"/>
    </source>
</evidence>
<name>A0A383EEQ4_9ZZZZ</name>
<dbReference type="Gene3D" id="2.60.120.200">
    <property type="match status" value="2"/>
</dbReference>
<evidence type="ECO:0000256" key="3">
    <source>
        <dbReference type="SAM" id="MobiDB-lite"/>
    </source>
</evidence>
<accession>A0A383EEQ4</accession>
<feature type="region of interest" description="Disordered" evidence="3">
    <location>
        <begin position="1"/>
        <end position="21"/>
    </location>
</feature>
<keyword evidence="2" id="KW-1015">Disulfide bond</keyword>
<dbReference type="PANTHER" id="PTHR47635">
    <property type="entry name" value="CUB DOMAIN-CONTAINING PROTEIN"/>
    <property type="match status" value="1"/>
</dbReference>
<gene>
    <name evidence="5" type="ORF">METZ01_LOCUS508065</name>
</gene>
<keyword evidence="1" id="KW-0732">Signal</keyword>
<protein>
    <recommendedName>
        <fullName evidence="4">LamG-like jellyroll fold domain-containing protein</fullName>
    </recommendedName>
</protein>
<evidence type="ECO:0000313" key="5">
    <source>
        <dbReference type="EMBL" id="SVE55211.1"/>
    </source>
</evidence>
<feature type="domain" description="LamG-like jellyroll fold" evidence="4">
    <location>
        <begin position="41"/>
        <end position="172"/>
    </location>
</feature>
<evidence type="ECO:0000256" key="2">
    <source>
        <dbReference type="ARBA" id="ARBA00023157"/>
    </source>
</evidence>
<dbReference type="Pfam" id="PF13385">
    <property type="entry name" value="Laminin_G_3"/>
    <property type="match status" value="1"/>
</dbReference>
<dbReference type="InterPro" id="IPR006558">
    <property type="entry name" value="LamG-like"/>
</dbReference>
<evidence type="ECO:0000256" key="1">
    <source>
        <dbReference type="ARBA" id="ARBA00022729"/>
    </source>
</evidence>
<dbReference type="PANTHER" id="PTHR47635:SF2">
    <property type="entry name" value="LAMG-LIKE JELLYROLL FOLD DOMAIN-CONTAINING PROTEIN"/>
    <property type="match status" value="1"/>
</dbReference>
<proteinExistence type="predicted"/>
<reference evidence="5" key="1">
    <citation type="submission" date="2018-05" db="EMBL/GenBank/DDBJ databases">
        <authorList>
            <person name="Lanie J.A."/>
            <person name="Ng W.-L."/>
            <person name="Kazmierczak K.M."/>
            <person name="Andrzejewski T.M."/>
            <person name="Davidsen T.M."/>
            <person name="Wayne K.J."/>
            <person name="Tettelin H."/>
            <person name="Glass J.I."/>
            <person name="Rusch D."/>
            <person name="Podicherti R."/>
            <person name="Tsui H.-C.T."/>
            <person name="Winkler M.E."/>
        </authorList>
    </citation>
    <scope>NUCLEOTIDE SEQUENCE</scope>
</reference>
<dbReference type="InterPro" id="IPR013320">
    <property type="entry name" value="ConA-like_dom_sf"/>
</dbReference>
<feature type="non-terminal residue" evidence="5">
    <location>
        <position position="231"/>
    </location>
</feature>
<dbReference type="SUPFAM" id="SSF49899">
    <property type="entry name" value="Concanavalin A-like lectins/glucanases"/>
    <property type="match status" value="1"/>
</dbReference>
<sequence length="231" mass="24742">KTVGSMVYTGQDGGSSSSALDFDGQNDYIEIPDDESLDLTSGYTIEMWIKLEQTNSHYHLMGKRPGCSNSNYQLHTNGGNSATSFGLHSTVNTTNGGTIYWDEWTHLAASASIAENFIKLYVNGSLVNSSSFSGSLPNNSAPVIIGESGCFNGYANGQIDEVRIWNRALSAAEVQEKTNKALAVNEETGLAGYWRFDEAGGTIVHDISGNGNDGVIYGATWTDEAPSLAYP</sequence>